<keyword evidence="7" id="KW-0539">Nucleus</keyword>
<dbReference type="SMART" id="SM00913">
    <property type="entry name" value="IBN_N"/>
    <property type="match status" value="1"/>
</dbReference>
<dbReference type="PROSITE" id="PS50166">
    <property type="entry name" value="IMPORTIN_B_NT"/>
    <property type="match status" value="1"/>
</dbReference>
<comment type="subcellular location">
    <subcellularLocation>
        <location evidence="2">Cytoplasm</location>
    </subcellularLocation>
    <subcellularLocation>
        <location evidence="1">Nucleus</location>
    </subcellularLocation>
</comment>
<comment type="similarity">
    <text evidence="3">Belongs to the XPO2/CSE1 family.</text>
</comment>
<evidence type="ECO:0000259" key="8">
    <source>
        <dbReference type="PROSITE" id="PS50166"/>
    </source>
</evidence>
<dbReference type="Gene3D" id="1.25.10.10">
    <property type="entry name" value="Leucine-rich Repeat Variant"/>
    <property type="match status" value="1"/>
</dbReference>
<sequence>MSFESIAVLLQNSLNPATSRDAEKQLREVETQPGFSLTLLQLVSAKNLAASVRLSGAIFFKNFLKRKFIDEDGNYKIAEADLRQIKASIIDIMLDLPDNLQVQMGESISIIAESDFPDRWTNLVDELVTRLSPTDWVRNKGVLTVAHSIFRRWRPLFRSDALFLEIKLVLEKFQQPFLHLLVQLDQLISTEQSTAQLACYFDALLLLVKIYYDLNCQDIPEFFEDNLAQGMGIIHKYLHYAPASVLQNAAEDDEIDVVTRVQTAICELVSLYTTRYEDVFEPLIGDFIQTVWALLTAATAQPKNDLLVSRALAFLDSVVKIAKFQPMFSQEAALKEIVEKILLPNVRIRDTDEELFEDDPIEYIRRDLEGSDSDTRRRSATDFLRSLKENVDETLVTNVTMVYVNSFLAEYQANAANWKAKDMAVYLFSALATKGAVTQSGVTSTNLLIDVVKFFTDNVAADLMATKGALHPILKVDAIKYIYIFRNQLTKQQLFETFPLLSAHLTPDNDYVVYTYTAITLEKILSIHKNNRLLFTKADITSQIAYGLVSNLFKLTLNSSSPEKLAENEFLMKTIMRILLTSENNMAEHVQALLAHLVSIVEVIAKNPSNPRFSHYTFECIAILIKHSSHTATGVDGAKVIQLIELVLPSLLGILGSDVQEFVPYVFQILAYLLELLPKEHPLPQTYQQLIKPLMSPSVWEFRGNIPGVTRLLQAIVAQQASVFYEPSPEALTPLLGVFQKLISSKVNDVHGFELLETILINVPVAVLQPFLKQVAMVLLQRLQTSKTEKFVRKLTVFVASLAVLPNLGPDFAVQFLDEVQPGVFGQVYLSFVLPTSASIANILDRKIVVAGLSNLTTSSQFTTGSYTDKVLPTLEVLLKLATSESISGLKADSSVSFDQEYEFEEISFGSNFSKLIAIANKPLDPAPALSNTDKGQIKAYITANLEKLNQLIGGSLSSQVLPNLSPEAQAFFA</sequence>
<evidence type="ECO:0000256" key="3">
    <source>
        <dbReference type="ARBA" id="ARBA00008669"/>
    </source>
</evidence>
<evidence type="ECO:0000256" key="6">
    <source>
        <dbReference type="ARBA" id="ARBA00022927"/>
    </source>
</evidence>
<dbReference type="InterPro" id="IPR016024">
    <property type="entry name" value="ARM-type_fold"/>
</dbReference>
<dbReference type="OrthoDB" id="3268246at2759"/>
<dbReference type="PANTHER" id="PTHR10997:SF8">
    <property type="entry name" value="EXPORTIN-2"/>
    <property type="match status" value="1"/>
</dbReference>
<evidence type="ECO:0000313" key="10">
    <source>
        <dbReference type="Proteomes" id="UP000094336"/>
    </source>
</evidence>
<dbReference type="PANTHER" id="PTHR10997">
    <property type="entry name" value="IMPORTIN-7, 8, 11"/>
    <property type="match status" value="1"/>
</dbReference>
<dbReference type="GO" id="GO:0034399">
    <property type="term" value="C:nuclear periphery"/>
    <property type="evidence" value="ECO:0007669"/>
    <property type="project" value="EnsemblFungi"/>
</dbReference>
<evidence type="ECO:0000256" key="5">
    <source>
        <dbReference type="ARBA" id="ARBA00022490"/>
    </source>
</evidence>
<dbReference type="GO" id="GO:0005635">
    <property type="term" value="C:nuclear envelope"/>
    <property type="evidence" value="ECO:0007669"/>
    <property type="project" value="EnsemblFungi"/>
</dbReference>
<organism evidence="9 10">
    <name type="scientific">Babjeviella inositovora NRRL Y-12698</name>
    <dbReference type="NCBI Taxonomy" id="984486"/>
    <lineage>
        <taxon>Eukaryota</taxon>
        <taxon>Fungi</taxon>
        <taxon>Dikarya</taxon>
        <taxon>Ascomycota</taxon>
        <taxon>Saccharomycotina</taxon>
        <taxon>Pichiomycetes</taxon>
        <taxon>Serinales incertae sedis</taxon>
        <taxon>Babjeviella</taxon>
    </lineage>
</organism>
<dbReference type="GO" id="GO:0046827">
    <property type="term" value="P:positive regulation of protein export from nucleus"/>
    <property type="evidence" value="ECO:0007669"/>
    <property type="project" value="EnsemblFungi"/>
</dbReference>
<name>A0A1E3QR72_9ASCO</name>
<dbReference type="InterPro" id="IPR001494">
    <property type="entry name" value="Importin-beta_N"/>
</dbReference>
<dbReference type="Pfam" id="PF03810">
    <property type="entry name" value="IBN_N"/>
    <property type="match status" value="1"/>
</dbReference>
<dbReference type="STRING" id="984486.A0A1E3QR72"/>
<gene>
    <name evidence="9" type="ORF">BABINDRAFT_166560</name>
</gene>
<reference evidence="10" key="1">
    <citation type="submission" date="2016-05" db="EMBL/GenBank/DDBJ databases">
        <title>Comparative genomics of biotechnologically important yeasts.</title>
        <authorList>
            <consortium name="DOE Joint Genome Institute"/>
            <person name="Riley R."/>
            <person name="Haridas S."/>
            <person name="Wolfe K.H."/>
            <person name="Lopes M.R."/>
            <person name="Hittinger C.T."/>
            <person name="Goker M."/>
            <person name="Salamov A."/>
            <person name="Wisecaver J."/>
            <person name="Long T.M."/>
            <person name="Aerts A.L."/>
            <person name="Barry K."/>
            <person name="Choi C."/>
            <person name="Clum A."/>
            <person name="Coughlan A.Y."/>
            <person name="Deshpande S."/>
            <person name="Douglass A.P."/>
            <person name="Hanson S.J."/>
            <person name="Klenk H.-P."/>
            <person name="Labutti K."/>
            <person name="Lapidus A."/>
            <person name="Lindquist E."/>
            <person name="Lipzen A."/>
            <person name="Meier-Kolthoff J.P."/>
            <person name="Ohm R.A."/>
            <person name="Otillar R.P."/>
            <person name="Pangilinan J."/>
            <person name="Peng Y."/>
            <person name="Rokas A."/>
            <person name="Rosa C.A."/>
            <person name="Scheuner C."/>
            <person name="Sibirny A.A."/>
            <person name="Slot J.C."/>
            <person name="Stielow J.B."/>
            <person name="Sun H."/>
            <person name="Kurtzman C.P."/>
            <person name="Blackwell M."/>
            <person name="Grigoriev I.V."/>
            <person name="Jeffries T.W."/>
        </authorList>
    </citation>
    <scope>NUCLEOTIDE SEQUENCE [LARGE SCALE GENOMIC DNA]</scope>
    <source>
        <strain evidence="10">NRRL Y-12698</strain>
    </source>
</reference>
<dbReference type="RefSeq" id="XP_018985523.1">
    <property type="nucleotide sequence ID" value="XM_019130436.1"/>
</dbReference>
<evidence type="ECO:0000256" key="2">
    <source>
        <dbReference type="ARBA" id="ARBA00004496"/>
    </source>
</evidence>
<evidence type="ECO:0000313" key="9">
    <source>
        <dbReference type="EMBL" id="ODQ80195.1"/>
    </source>
</evidence>
<dbReference type="GeneID" id="30148289"/>
<keyword evidence="5" id="KW-0963">Cytoplasm</keyword>
<dbReference type="Proteomes" id="UP000094336">
    <property type="component" value="Unassembled WGS sequence"/>
</dbReference>
<evidence type="ECO:0000256" key="4">
    <source>
        <dbReference type="ARBA" id="ARBA00022448"/>
    </source>
</evidence>
<dbReference type="GO" id="GO:0005829">
    <property type="term" value="C:cytosol"/>
    <property type="evidence" value="ECO:0007669"/>
    <property type="project" value="TreeGrafter"/>
</dbReference>
<dbReference type="GO" id="GO:0061015">
    <property type="term" value="P:snRNA import into nucleus"/>
    <property type="evidence" value="ECO:0007669"/>
    <property type="project" value="EnsemblFungi"/>
</dbReference>
<dbReference type="EMBL" id="KV454430">
    <property type="protein sequence ID" value="ODQ80195.1"/>
    <property type="molecule type" value="Genomic_DNA"/>
</dbReference>
<dbReference type="SUPFAM" id="SSF48371">
    <property type="entry name" value="ARM repeat"/>
    <property type="match status" value="1"/>
</dbReference>
<dbReference type="GO" id="GO:0032991">
    <property type="term" value="C:protein-containing complex"/>
    <property type="evidence" value="ECO:0007669"/>
    <property type="project" value="EnsemblFungi"/>
</dbReference>
<keyword evidence="10" id="KW-1185">Reference proteome</keyword>
<evidence type="ECO:0000256" key="1">
    <source>
        <dbReference type="ARBA" id="ARBA00004123"/>
    </source>
</evidence>
<dbReference type="Pfam" id="PF03378">
    <property type="entry name" value="CAS_CSE1"/>
    <property type="match status" value="1"/>
</dbReference>
<dbReference type="GO" id="GO:0006611">
    <property type="term" value="P:protein export from nucleus"/>
    <property type="evidence" value="ECO:0007669"/>
    <property type="project" value="EnsemblFungi"/>
</dbReference>
<proteinExistence type="inferred from homology"/>
<protein>
    <recommendedName>
        <fullName evidence="8">Importin N-terminal domain-containing protein</fullName>
    </recommendedName>
</protein>
<keyword evidence="6" id="KW-0653">Protein transport</keyword>
<dbReference type="Pfam" id="PF08506">
    <property type="entry name" value="Cse1"/>
    <property type="match status" value="1"/>
</dbReference>
<dbReference type="InterPro" id="IPR005043">
    <property type="entry name" value="XPO2_C"/>
</dbReference>
<dbReference type="InterPro" id="IPR011989">
    <property type="entry name" value="ARM-like"/>
</dbReference>
<accession>A0A1E3QR72</accession>
<dbReference type="GO" id="GO:0006606">
    <property type="term" value="P:protein import into nucleus"/>
    <property type="evidence" value="ECO:0007669"/>
    <property type="project" value="TreeGrafter"/>
</dbReference>
<dbReference type="AlphaFoldDB" id="A0A1E3QR72"/>
<dbReference type="GO" id="GO:0031267">
    <property type="term" value="F:small GTPase binding"/>
    <property type="evidence" value="ECO:0007669"/>
    <property type="project" value="InterPro"/>
</dbReference>
<dbReference type="GO" id="GO:0005049">
    <property type="term" value="F:nuclear export signal receptor activity"/>
    <property type="evidence" value="ECO:0007669"/>
    <property type="project" value="EnsemblFungi"/>
</dbReference>
<feature type="domain" description="Importin N-terminal" evidence="8">
    <location>
        <begin position="22"/>
        <end position="95"/>
    </location>
</feature>
<dbReference type="InterPro" id="IPR013713">
    <property type="entry name" value="XPO2_central"/>
</dbReference>
<keyword evidence="4" id="KW-0813">Transport</keyword>
<evidence type="ECO:0000256" key="7">
    <source>
        <dbReference type="ARBA" id="ARBA00023242"/>
    </source>
</evidence>